<gene>
    <name evidence="1" type="ordered locus">Lbys_1771</name>
</gene>
<sequence>MVKYKVYPTLLDEFQRFQKGIITLENMLNRINRVRDFSDDQLAKMNKGTRFEKVVLGEPNEEFDPQAIQEVQSLLPAQFQAQYLVKSTIGEVQLYGFADVVGERRVIDIKTTQVFSEERYKEGFQNLYLYMLRDLGCETMEYVVYDFHEVRHLVYRMEDLDLDRYFQGIKDFTRFLEEHRSDITDHRIFLTPANTGLNLFD</sequence>
<keyword evidence="2" id="KW-1185">Reference proteome</keyword>
<reference key="1">
    <citation type="submission" date="2010-11" db="EMBL/GenBank/DDBJ databases">
        <title>The complete genome of Leadbetterella byssophila DSM 17132.</title>
        <authorList>
            <consortium name="US DOE Joint Genome Institute (JGI-PGF)"/>
            <person name="Lucas S."/>
            <person name="Copeland A."/>
            <person name="Lapidus A."/>
            <person name="Glavina del Rio T."/>
            <person name="Dalin E."/>
            <person name="Tice H."/>
            <person name="Bruce D."/>
            <person name="Goodwin L."/>
            <person name="Pitluck S."/>
            <person name="Kyrpides N."/>
            <person name="Mavromatis K."/>
            <person name="Ivanova N."/>
            <person name="Teshima H."/>
            <person name="Brettin T."/>
            <person name="Detter J.C."/>
            <person name="Han C."/>
            <person name="Tapia R."/>
            <person name="Land M."/>
            <person name="Hauser L."/>
            <person name="Markowitz V."/>
            <person name="Cheng J.-F."/>
            <person name="Hugenholtz P."/>
            <person name="Woyke T."/>
            <person name="Wu D."/>
            <person name="Tindall B."/>
            <person name="Pomrenke H.G."/>
            <person name="Brambilla E."/>
            <person name="Klenk H.-P."/>
            <person name="Eisen J.A."/>
        </authorList>
    </citation>
    <scope>NUCLEOTIDE SEQUENCE [LARGE SCALE GENOMIC DNA]</scope>
    <source>
        <strain>DSM 17132</strain>
    </source>
</reference>
<accession>E4RQA3</accession>
<evidence type="ECO:0000313" key="1">
    <source>
        <dbReference type="EMBL" id="ADQ17478.1"/>
    </source>
</evidence>
<evidence type="ECO:0000313" key="2">
    <source>
        <dbReference type="Proteomes" id="UP000007435"/>
    </source>
</evidence>
<reference evidence="1 2" key="2">
    <citation type="journal article" date="2011" name="Stand. Genomic Sci.">
        <title>Complete genome sequence of Leadbetterella byssophila type strain (4M15).</title>
        <authorList>
            <person name="Abt B."/>
            <person name="Teshima H."/>
            <person name="Lucas S."/>
            <person name="Lapidus A."/>
            <person name="Del Rio T.G."/>
            <person name="Nolan M."/>
            <person name="Tice H."/>
            <person name="Cheng J.F."/>
            <person name="Pitluck S."/>
            <person name="Liolios K."/>
            <person name="Pagani I."/>
            <person name="Ivanova N."/>
            <person name="Mavromatis K."/>
            <person name="Pati A."/>
            <person name="Tapia R."/>
            <person name="Han C."/>
            <person name="Goodwin L."/>
            <person name="Chen A."/>
            <person name="Palaniappan K."/>
            <person name="Land M."/>
            <person name="Hauser L."/>
            <person name="Chang Y.J."/>
            <person name="Jeffries C.D."/>
            <person name="Rohde M."/>
            <person name="Goker M."/>
            <person name="Tindall B.J."/>
            <person name="Detter J.C."/>
            <person name="Woyke T."/>
            <person name="Bristow J."/>
            <person name="Eisen J.A."/>
            <person name="Markowitz V."/>
            <person name="Hugenholtz P."/>
            <person name="Klenk H.P."/>
            <person name="Kyrpides N.C."/>
        </authorList>
    </citation>
    <scope>NUCLEOTIDE SEQUENCE [LARGE SCALE GENOMIC DNA]</scope>
    <source>
        <strain evidence="2">DSM 17132 / JCM 16389 / KACC 11308 / NBRC 106382 / 4M15</strain>
    </source>
</reference>
<evidence type="ECO:0008006" key="3">
    <source>
        <dbReference type="Google" id="ProtNLM"/>
    </source>
</evidence>
<dbReference type="eggNOG" id="ENOG502Z9DP">
    <property type="taxonomic scope" value="Bacteria"/>
</dbReference>
<proteinExistence type="predicted"/>
<dbReference type="HOGENOM" id="CLU_117587_0_0_10"/>
<dbReference type="OrthoDB" id="943289at2"/>
<dbReference type="EMBL" id="CP002305">
    <property type="protein sequence ID" value="ADQ17478.1"/>
    <property type="molecule type" value="Genomic_DNA"/>
</dbReference>
<dbReference type="KEGG" id="lby:Lbys_1771"/>
<organism evidence="1 2">
    <name type="scientific">Leadbetterella byssophila (strain DSM 17132 / JCM 16389 / KACC 11308 / NBRC 106382 / 4M15)</name>
    <dbReference type="NCBI Taxonomy" id="649349"/>
    <lineage>
        <taxon>Bacteria</taxon>
        <taxon>Pseudomonadati</taxon>
        <taxon>Bacteroidota</taxon>
        <taxon>Cytophagia</taxon>
        <taxon>Cytophagales</taxon>
        <taxon>Leadbetterellaceae</taxon>
        <taxon>Leadbetterella</taxon>
    </lineage>
</organism>
<dbReference type="AlphaFoldDB" id="E4RQA3"/>
<dbReference type="RefSeq" id="WP_013408527.1">
    <property type="nucleotide sequence ID" value="NC_014655.1"/>
</dbReference>
<protein>
    <recommendedName>
        <fullName evidence="3">PD-(D/E)XK endonuclease-like domain-containing protein</fullName>
    </recommendedName>
</protein>
<name>E4RQA3_LEAB4</name>
<dbReference type="STRING" id="649349.Lbys_1771"/>
<dbReference type="Proteomes" id="UP000007435">
    <property type="component" value="Chromosome"/>
</dbReference>